<name>A0AAD3T839_NEPGR</name>
<dbReference type="AlphaFoldDB" id="A0AAD3T839"/>
<reference evidence="1" key="1">
    <citation type="submission" date="2023-05" db="EMBL/GenBank/DDBJ databases">
        <title>Nepenthes gracilis genome sequencing.</title>
        <authorList>
            <person name="Fukushima K."/>
        </authorList>
    </citation>
    <scope>NUCLEOTIDE SEQUENCE</scope>
    <source>
        <strain evidence="1">SING2019-196</strain>
    </source>
</reference>
<dbReference type="Proteomes" id="UP001279734">
    <property type="component" value="Unassembled WGS sequence"/>
</dbReference>
<accession>A0AAD3T839</accession>
<evidence type="ECO:0000313" key="2">
    <source>
        <dbReference type="Proteomes" id="UP001279734"/>
    </source>
</evidence>
<proteinExistence type="predicted"/>
<sequence length="182" mass="19915">MNDFAAGSTPNLLQWLPQRDPQGHNLNFMASHPLLPLRDEAQGMDGFLLPPATLFHGSDMSGDVNTTSSSGGVEDEKIAGFGQPAVDVNLSHWPVLYPTGAPSQIVMPNTAPSASRENHVSHNSGECTRWCPTTYQDFCLDERTILIQGYRNQRSSARLTLQVTAGDQRKLSDHSFYGTPTM</sequence>
<dbReference type="EMBL" id="BSYO01000026">
    <property type="protein sequence ID" value="GMH23747.1"/>
    <property type="molecule type" value="Genomic_DNA"/>
</dbReference>
<keyword evidence="2" id="KW-1185">Reference proteome</keyword>
<comment type="caution">
    <text evidence="1">The sequence shown here is derived from an EMBL/GenBank/DDBJ whole genome shotgun (WGS) entry which is preliminary data.</text>
</comment>
<gene>
    <name evidence="1" type="ORF">Nepgr_025590</name>
</gene>
<evidence type="ECO:0000313" key="1">
    <source>
        <dbReference type="EMBL" id="GMH23747.1"/>
    </source>
</evidence>
<protein>
    <submittedName>
        <fullName evidence="1">Uncharacterized protein</fullName>
    </submittedName>
</protein>
<organism evidence="1 2">
    <name type="scientific">Nepenthes gracilis</name>
    <name type="common">Slender pitcher plant</name>
    <dbReference type="NCBI Taxonomy" id="150966"/>
    <lineage>
        <taxon>Eukaryota</taxon>
        <taxon>Viridiplantae</taxon>
        <taxon>Streptophyta</taxon>
        <taxon>Embryophyta</taxon>
        <taxon>Tracheophyta</taxon>
        <taxon>Spermatophyta</taxon>
        <taxon>Magnoliopsida</taxon>
        <taxon>eudicotyledons</taxon>
        <taxon>Gunneridae</taxon>
        <taxon>Pentapetalae</taxon>
        <taxon>Caryophyllales</taxon>
        <taxon>Nepenthaceae</taxon>
        <taxon>Nepenthes</taxon>
    </lineage>
</organism>